<dbReference type="GO" id="GO:0008234">
    <property type="term" value="F:cysteine-type peptidase activity"/>
    <property type="evidence" value="ECO:0007669"/>
    <property type="project" value="UniProtKB-KW"/>
</dbReference>
<evidence type="ECO:0000259" key="9">
    <source>
        <dbReference type="PROSITE" id="PS51782"/>
    </source>
</evidence>
<keyword evidence="2" id="KW-0645">Protease</keyword>
<dbReference type="InterPro" id="IPR038765">
    <property type="entry name" value="Papain-like_cys_pep_sf"/>
</dbReference>
<evidence type="ECO:0000256" key="7">
    <source>
        <dbReference type="ARBA" id="ARBA00023316"/>
    </source>
</evidence>
<feature type="domain" description="LysM" evidence="9">
    <location>
        <begin position="100"/>
        <end position="145"/>
    </location>
</feature>
<feature type="domain" description="LysM" evidence="9">
    <location>
        <begin position="159"/>
        <end position="203"/>
    </location>
</feature>
<evidence type="ECO:0000256" key="4">
    <source>
        <dbReference type="ARBA" id="ARBA00022737"/>
    </source>
</evidence>
<keyword evidence="4" id="KW-0677">Repeat</keyword>
<dbReference type="GO" id="GO:0006508">
    <property type="term" value="P:proteolysis"/>
    <property type="evidence" value="ECO:0007669"/>
    <property type="project" value="UniProtKB-KW"/>
</dbReference>
<sequence length="533" mass="55461">MIVAPRSDRPFLATMPLFHFPRPDRPLRHEADGENRRNALIVTSGGEAPSSCSKRIVERHRRNRMRSILRRFTEASMVESVTAARTQSISSGGNSSSSANSYTVKRGDTLSEIAAANGISLSALRAANPQISNPNLIFADQTIAIPGGGAARGGAGAGGSYRVQPGDTLSGIAAKFGLNWRDLALDNGLANPHLIFPDQTIQLGGGARGGQAGGAGSVGGVEAPGGTGNGRNPADIAKQYLGRNAADLRGDRSDNLPMNANVPANICCANFVSAVLTEAGQLPGNLHTDSVKQLNSTLRGRGWTEVSASQAKPGDVVIIQGGGVSHTVLYAGDGKTIGSNNRNPDGSQKVTYGDLSWALSNGGKILRAPASVRDQGVTPAAADGTARTGQVGTAAATREGRIDQAMAFFQNQGWTRAQAAGIVANLDAESGMNANIRQHGGGPGYGLAQWEGPRQAAFAAWAGHDIRSSTFGEQLRFIQHELSTSERGAGQRLRGAANAGDAAAIVCRYYERPADIVGDSAQRSRIAAAIMQR</sequence>
<gene>
    <name evidence="10" type="ORF">C7I55_03900</name>
</gene>
<evidence type="ECO:0000256" key="3">
    <source>
        <dbReference type="ARBA" id="ARBA00022729"/>
    </source>
</evidence>
<keyword evidence="3" id="KW-0732">Signal</keyword>
<evidence type="ECO:0000313" key="10">
    <source>
        <dbReference type="EMBL" id="PSJ43508.1"/>
    </source>
</evidence>
<dbReference type="CDD" id="cd00118">
    <property type="entry name" value="LysM"/>
    <property type="match status" value="2"/>
</dbReference>
<evidence type="ECO:0000256" key="8">
    <source>
        <dbReference type="SAM" id="MobiDB-lite"/>
    </source>
</evidence>
<name>A0A2P7QZX3_9SPHN</name>
<dbReference type="Gene3D" id="3.90.1720.10">
    <property type="entry name" value="endopeptidase domain like (from Nostoc punctiforme)"/>
    <property type="match status" value="1"/>
</dbReference>
<keyword evidence="6" id="KW-0788">Thiol protease</keyword>
<dbReference type="SUPFAM" id="SSF54106">
    <property type="entry name" value="LysM domain"/>
    <property type="match status" value="2"/>
</dbReference>
<organism evidence="10 11">
    <name type="scientific">Allosphingosinicella deserti</name>
    <dbReference type="NCBI Taxonomy" id="2116704"/>
    <lineage>
        <taxon>Bacteria</taxon>
        <taxon>Pseudomonadati</taxon>
        <taxon>Pseudomonadota</taxon>
        <taxon>Alphaproteobacteria</taxon>
        <taxon>Sphingomonadales</taxon>
        <taxon>Sphingomonadaceae</taxon>
        <taxon>Allosphingosinicella</taxon>
    </lineage>
</organism>
<feature type="region of interest" description="Disordered" evidence="8">
    <location>
        <begin position="206"/>
        <end position="234"/>
    </location>
</feature>
<evidence type="ECO:0000313" key="11">
    <source>
        <dbReference type="Proteomes" id="UP000241167"/>
    </source>
</evidence>
<dbReference type="InterPro" id="IPR036779">
    <property type="entry name" value="LysM_dom_sf"/>
</dbReference>
<keyword evidence="5" id="KW-0378">Hydrolase</keyword>
<dbReference type="SUPFAM" id="SSF54001">
    <property type="entry name" value="Cysteine proteinases"/>
    <property type="match status" value="1"/>
</dbReference>
<comment type="caution">
    <text evidence="10">The sequence shown here is derived from an EMBL/GenBank/DDBJ whole genome shotgun (WGS) entry which is preliminary data.</text>
</comment>
<dbReference type="InterPro" id="IPR041219">
    <property type="entry name" value="Phage_lysozyme2"/>
</dbReference>
<dbReference type="EMBL" id="PXYI01000001">
    <property type="protein sequence ID" value="PSJ43508.1"/>
    <property type="molecule type" value="Genomic_DNA"/>
</dbReference>
<dbReference type="InterPro" id="IPR018392">
    <property type="entry name" value="LysM"/>
</dbReference>
<dbReference type="Proteomes" id="UP000241167">
    <property type="component" value="Unassembled WGS sequence"/>
</dbReference>
<dbReference type="AlphaFoldDB" id="A0A2P7QZX3"/>
<dbReference type="PANTHER" id="PTHR33734:SF22">
    <property type="entry name" value="MEMBRANE-BOUND LYTIC MUREIN TRANSGLYCOSYLASE D"/>
    <property type="match status" value="1"/>
</dbReference>
<feature type="compositionally biased region" description="Gly residues" evidence="8">
    <location>
        <begin position="206"/>
        <end position="229"/>
    </location>
</feature>
<dbReference type="Gene3D" id="3.10.350.10">
    <property type="entry name" value="LysM domain"/>
    <property type="match status" value="2"/>
</dbReference>
<evidence type="ECO:0000256" key="2">
    <source>
        <dbReference type="ARBA" id="ARBA00022670"/>
    </source>
</evidence>
<protein>
    <recommendedName>
        <fullName evidence="9">LysM domain-containing protein</fullName>
    </recommendedName>
</protein>
<proteinExistence type="inferred from homology"/>
<dbReference type="InterPro" id="IPR000064">
    <property type="entry name" value="NLP_P60_dom"/>
</dbReference>
<dbReference type="SMART" id="SM00257">
    <property type="entry name" value="LysM"/>
    <property type="match status" value="2"/>
</dbReference>
<reference evidence="10 11" key="1">
    <citation type="submission" date="2018-03" db="EMBL/GenBank/DDBJ databases">
        <title>The draft genome of Sphingosinicella sp. GL-C-18.</title>
        <authorList>
            <person name="Liu L."/>
            <person name="Li L."/>
            <person name="Liang L."/>
            <person name="Zhang X."/>
            <person name="Wang T."/>
        </authorList>
    </citation>
    <scope>NUCLEOTIDE SEQUENCE [LARGE SCALE GENOMIC DNA]</scope>
    <source>
        <strain evidence="10 11">GL-C-18</strain>
    </source>
</reference>
<comment type="similarity">
    <text evidence="1">Belongs to the peptidase C40 family.</text>
</comment>
<evidence type="ECO:0000256" key="1">
    <source>
        <dbReference type="ARBA" id="ARBA00007074"/>
    </source>
</evidence>
<dbReference type="Gene3D" id="1.10.530.10">
    <property type="match status" value="1"/>
</dbReference>
<dbReference type="Pfam" id="PF00877">
    <property type="entry name" value="NLPC_P60"/>
    <property type="match status" value="1"/>
</dbReference>
<dbReference type="PANTHER" id="PTHR33734">
    <property type="entry name" value="LYSM DOMAIN-CONTAINING GPI-ANCHORED PROTEIN 2"/>
    <property type="match status" value="1"/>
</dbReference>
<evidence type="ECO:0000256" key="5">
    <source>
        <dbReference type="ARBA" id="ARBA00022801"/>
    </source>
</evidence>
<keyword evidence="11" id="KW-1185">Reference proteome</keyword>
<evidence type="ECO:0000256" key="6">
    <source>
        <dbReference type="ARBA" id="ARBA00022807"/>
    </source>
</evidence>
<keyword evidence="7" id="KW-0961">Cell wall biogenesis/degradation</keyword>
<dbReference type="GO" id="GO:0008932">
    <property type="term" value="F:lytic endotransglycosylase activity"/>
    <property type="evidence" value="ECO:0007669"/>
    <property type="project" value="TreeGrafter"/>
</dbReference>
<accession>A0A2P7QZX3</accession>
<dbReference type="Pfam" id="PF01476">
    <property type="entry name" value="LysM"/>
    <property type="match status" value="2"/>
</dbReference>
<dbReference type="PROSITE" id="PS51782">
    <property type="entry name" value="LYSM"/>
    <property type="match status" value="2"/>
</dbReference>
<dbReference type="GO" id="GO:0071555">
    <property type="term" value="P:cell wall organization"/>
    <property type="evidence" value="ECO:0007669"/>
    <property type="project" value="UniProtKB-KW"/>
</dbReference>
<dbReference type="Pfam" id="PF18013">
    <property type="entry name" value="Phage_lysozyme2"/>
    <property type="match status" value="1"/>
</dbReference>